<evidence type="ECO:0000313" key="1">
    <source>
        <dbReference type="EMBL" id="GAA3282379.1"/>
    </source>
</evidence>
<keyword evidence="2" id="KW-1185">Reference proteome</keyword>
<dbReference type="SUPFAM" id="SSF52540">
    <property type="entry name" value="P-loop containing nucleoside triphosphate hydrolases"/>
    <property type="match status" value="1"/>
</dbReference>
<dbReference type="Gene3D" id="3.40.50.300">
    <property type="entry name" value="P-loop containing nucleotide triphosphate hydrolases"/>
    <property type="match status" value="1"/>
</dbReference>
<protein>
    <recommendedName>
        <fullName evidence="3">Sulfotransferase</fullName>
    </recommendedName>
</protein>
<comment type="caution">
    <text evidence="1">The sequence shown here is derived from an EMBL/GenBank/DDBJ whole genome shotgun (WGS) entry which is preliminary data.</text>
</comment>
<name>A0ABP6REX7_9MICC</name>
<organism evidence="1 2">
    <name type="scientific">Nesterenkonia halobia</name>
    <dbReference type="NCBI Taxonomy" id="37922"/>
    <lineage>
        <taxon>Bacteria</taxon>
        <taxon>Bacillati</taxon>
        <taxon>Actinomycetota</taxon>
        <taxon>Actinomycetes</taxon>
        <taxon>Micrococcales</taxon>
        <taxon>Micrococcaceae</taxon>
        <taxon>Nesterenkonia</taxon>
    </lineage>
</organism>
<evidence type="ECO:0000313" key="2">
    <source>
        <dbReference type="Proteomes" id="UP001501736"/>
    </source>
</evidence>
<dbReference type="EMBL" id="BAAAYG010000003">
    <property type="protein sequence ID" value="GAA3282379.1"/>
    <property type="molecule type" value="Genomic_DNA"/>
</dbReference>
<proteinExistence type="predicted"/>
<evidence type="ECO:0008006" key="3">
    <source>
        <dbReference type="Google" id="ProtNLM"/>
    </source>
</evidence>
<dbReference type="InterPro" id="IPR027417">
    <property type="entry name" value="P-loop_NTPase"/>
</dbReference>
<reference evidence="2" key="1">
    <citation type="journal article" date="2019" name="Int. J. Syst. Evol. Microbiol.">
        <title>The Global Catalogue of Microorganisms (GCM) 10K type strain sequencing project: providing services to taxonomists for standard genome sequencing and annotation.</title>
        <authorList>
            <consortium name="The Broad Institute Genomics Platform"/>
            <consortium name="The Broad Institute Genome Sequencing Center for Infectious Disease"/>
            <person name="Wu L."/>
            <person name="Ma J."/>
        </authorList>
    </citation>
    <scope>NUCLEOTIDE SEQUENCE [LARGE SCALE GENOMIC DNA]</scope>
    <source>
        <strain evidence="2">JCM 11483</strain>
    </source>
</reference>
<dbReference type="Proteomes" id="UP001501736">
    <property type="component" value="Unassembled WGS sequence"/>
</dbReference>
<accession>A0ABP6REX7</accession>
<gene>
    <name evidence="1" type="ORF">GCM10020260_09310</name>
</gene>
<dbReference type="RefSeq" id="WP_344718676.1">
    <property type="nucleotide sequence ID" value="NZ_BAAAYG010000003.1"/>
</dbReference>
<sequence length="335" mass="38236">MVKRLIIHGGAGKCGSSALQTWLPRAGLMRSDQIGVGRYAVLRRNGLVLGESLRKRAEDSLSGAKSSPIFSNLGTFGDSFPELLRRRLGQYYEDHDFLVISNESYFHTSEGAHLLLDCVPDDVRVEFVAWVRSPVDLVNSAWWQWGAWSSSSLSDYTGKFLDTQMRWGEFAEKYAGLVDSVDVVPLSGDIVGDFCDIYSIRQRAEQVERANASLPGEALRLYQRHPDLRPEPHRPRFDFILSRSLPGGKPPWVVPMDEVERIIDFMGEQRPLLEKHVRAPYMDRITSDRRWSDPEVFRSKAVEDWRPQEAADSELDDLCYQLVKALDQTYRERGL</sequence>